<dbReference type="GO" id="GO:0006508">
    <property type="term" value="P:proteolysis"/>
    <property type="evidence" value="ECO:0007669"/>
    <property type="project" value="UniProtKB-KW"/>
</dbReference>
<keyword evidence="6 12" id="KW-0732">Signal</keyword>
<accession>A0A0V1MMW2</accession>
<evidence type="ECO:0000256" key="7">
    <source>
        <dbReference type="ARBA" id="ARBA00022801"/>
    </source>
</evidence>
<comment type="caution">
    <text evidence="14">The sequence shown here is derived from an EMBL/GenBank/DDBJ whole genome shotgun (WGS) entry which is preliminary data.</text>
</comment>
<dbReference type="GO" id="GO:0004181">
    <property type="term" value="F:metallocarboxypeptidase activity"/>
    <property type="evidence" value="ECO:0007669"/>
    <property type="project" value="InterPro"/>
</dbReference>
<dbReference type="SMART" id="SM00631">
    <property type="entry name" value="Zn_pept"/>
    <property type="match status" value="1"/>
</dbReference>
<evidence type="ECO:0000256" key="6">
    <source>
        <dbReference type="ARBA" id="ARBA00022729"/>
    </source>
</evidence>
<dbReference type="PRINTS" id="PR00765">
    <property type="entry name" value="CRBOXYPTASEA"/>
</dbReference>
<dbReference type="OrthoDB" id="3626597at2759"/>
<keyword evidence="15" id="KW-1185">Reference proteome</keyword>
<evidence type="ECO:0000259" key="13">
    <source>
        <dbReference type="PROSITE" id="PS52035"/>
    </source>
</evidence>
<dbReference type="InterPro" id="IPR000834">
    <property type="entry name" value="Peptidase_M14"/>
</dbReference>
<dbReference type="SUPFAM" id="SSF53254">
    <property type="entry name" value="Phosphoglycerate mutase-like"/>
    <property type="match status" value="1"/>
</dbReference>
<dbReference type="Pfam" id="PF02244">
    <property type="entry name" value="Propep_M14"/>
    <property type="match status" value="1"/>
</dbReference>
<keyword evidence="10" id="KW-1015">Disulfide bond</keyword>
<dbReference type="Gene3D" id="3.40.50.1240">
    <property type="entry name" value="Phosphoglycerate mutase-like"/>
    <property type="match status" value="1"/>
</dbReference>
<dbReference type="InterPro" id="IPR003146">
    <property type="entry name" value="M14A_act_pep"/>
</dbReference>
<dbReference type="Pfam" id="PF00246">
    <property type="entry name" value="Peptidase_M14"/>
    <property type="match status" value="1"/>
</dbReference>
<dbReference type="PROSITE" id="PS00132">
    <property type="entry name" value="CARBOXYPEPT_ZN_1"/>
    <property type="match status" value="1"/>
</dbReference>
<dbReference type="InterPro" id="IPR029033">
    <property type="entry name" value="His_PPase_superfam"/>
</dbReference>
<dbReference type="AlphaFoldDB" id="A0A0V1MMW2"/>
<evidence type="ECO:0000256" key="11">
    <source>
        <dbReference type="PROSITE-ProRule" id="PRU01379"/>
    </source>
</evidence>
<dbReference type="Gene3D" id="3.30.70.340">
    <property type="entry name" value="Metallocarboxypeptidase-like"/>
    <property type="match status" value="1"/>
</dbReference>
<dbReference type="PANTHER" id="PTHR11705:SF91">
    <property type="entry name" value="FI01817P-RELATED"/>
    <property type="match status" value="1"/>
</dbReference>
<comment type="cofactor">
    <cofactor evidence="1">
        <name>Zn(2+)</name>
        <dbReference type="ChEBI" id="CHEBI:29105"/>
    </cofactor>
</comment>
<evidence type="ECO:0000256" key="8">
    <source>
        <dbReference type="ARBA" id="ARBA00022833"/>
    </source>
</evidence>
<keyword evidence="7" id="KW-0378">Hydrolase</keyword>
<gene>
    <name evidence="14" type="ORF">T10_8197</name>
</gene>
<dbReference type="PROSITE" id="PS00133">
    <property type="entry name" value="CARBOXYPEPT_ZN_2"/>
    <property type="match status" value="1"/>
</dbReference>
<keyword evidence="9" id="KW-0482">Metalloprotease</keyword>
<evidence type="ECO:0000256" key="9">
    <source>
        <dbReference type="ARBA" id="ARBA00023049"/>
    </source>
</evidence>
<proteinExistence type="inferred from homology"/>
<evidence type="ECO:0000256" key="3">
    <source>
        <dbReference type="ARBA" id="ARBA00022645"/>
    </source>
</evidence>
<name>A0A0V1MMW2_9BILA</name>
<dbReference type="STRING" id="268474.A0A0V1MMW2"/>
<evidence type="ECO:0000256" key="5">
    <source>
        <dbReference type="ARBA" id="ARBA00022723"/>
    </source>
</evidence>
<dbReference type="GO" id="GO:0016791">
    <property type="term" value="F:phosphatase activity"/>
    <property type="evidence" value="ECO:0007669"/>
    <property type="project" value="UniProtKB-ARBA"/>
</dbReference>
<feature type="chain" id="PRO_5006882696" evidence="12">
    <location>
        <begin position="20"/>
        <end position="855"/>
    </location>
</feature>
<feature type="signal peptide" evidence="12">
    <location>
        <begin position="1"/>
        <end position="19"/>
    </location>
</feature>
<feature type="active site" description="Proton donor/acceptor" evidence="11">
    <location>
        <position position="397"/>
    </location>
</feature>
<feature type="domain" description="Peptidase M14" evidence="13">
    <location>
        <begin position="125"/>
        <end position="433"/>
    </location>
</feature>
<dbReference type="PANTHER" id="PTHR11705">
    <property type="entry name" value="PROTEASE FAMILY M14 CARBOXYPEPTIDASE A,B"/>
    <property type="match status" value="1"/>
</dbReference>
<dbReference type="InterPro" id="IPR057246">
    <property type="entry name" value="CARBOXYPEPT_ZN_1"/>
</dbReference>
<sequence length="855" mass="97765">MLQLASLIFPCFMLITATADKENYAMQSNAVYKVMRTVPTNESQLKFLQIMYQHADGDQIDFWRPPAFLNSTVDIMVNDISMDKFLFQCKEHNISLNISIPDVEKSKGRVRRFNYLTTPYFDISVYHSYNEIQNYMRNLEKQYPHIAKVHTIGYTHENREINLLQIGRFYSSQPAIWIDAGIHAREWIAPSTALYIINYLVTRYDYDMEVQKYVNGLTWYILPVVNPDGYEFSRSSLNPRVRLWRKNRSPANCQPFKNSFCCRGVDLNRNFDFKWNQQGGSQDPCQETYSGRSAFSEPETQAIERFILQRANQLGAFLTLHSYSQIWMYPYGNQRYSYPKDVHDLREVALAACQSLYNVYGTRYRVGTGADLLYPASGGSEDWAKAVAGIKYSFLVELRPEEDNQDGFILDESHIIPTGKETLEGIKQVAMVLLPGNHNSYFPNTDASSVCQDFHPMCKIWAVFGACLNDTERTHVEENSIIVCERQGCCRQCIEQNDGKKNASICDQLGLLQSTVFTIWKNRSALLDARKNGVTSANKFYLCEKTDIDEALLQWFRGQSQRTNPKQSEPHSVEKLFLAIGAAESPKDIYKNADWLPGIEQKKGTFGSIIRLMSKVKNESIRVQESSVCQIGNANLPQRLKWRRGEKSAWLADPPLTTVGCNTAKLYAEGLVSANLLNPELLGSCVYAAPNFRCVQTADIILKVVDPSGRIKIRIEPGLEADPQPMDKNLCWHIKADQFTAHKIHRVDAAYKPKRQIKDFPQRKEILDEIQGNHVGNIALLIVSDWKINDLCNAICNCKISSENNTVRKNETVSLLRAFSFKLQDNEWKLLNSSVPPFTYTANSQLPWDAWHILE</sequence>
<keyword evidence="5" id="KW-0479">Metal-binding</keyword>
<keyword evidence="8" id="KW-0862">Zinc</keyword>
<evidence type="ECO:0000256" key="4">
    <source>
        <dbReference type="ARBA" id="ARBA00022670"/>
    </source>
</evidence>
<dbReference type="InterPro" id="IPR057247">
    <property type="entry name" value="CARBOXYPEPT_ZN_2"/>
</dbReference>
<evidence type="ECO:0000256" key="12">
    <source>
        <dbReference type="SAM" id="SignalP"/>
    </source>
</evidence>
<dbReference type="InterPro" id="IPR036990">
    <property type="entry name" value="M14A-like_propep"/>
</dbReference>
<keyword evidence="3 14" id="KW-0121">Carboxypeptidase</keyword>
<keyword evidence="4" id="KW-0645">Protease</keyword>
<evidence type="ECO:0000256" key="10">
    <source>
        <dbReference type="ARBA" id="ARBA00023157"/>
    </source>
</evidence>
<dbReference type="SUPFAM" id="SSF53187">
    <property type="entry name" value="Zn-dependent exopeptidases"/>
    <property type="match status" value="1"/>
</dbReference>
<organism evidence="14 15">
    <name type="scientific">Trichinella papuae</name>
    <dbReference type="NCBI Taxonomy" id="268474"/>
    <lineage>
        <taxon>Eukaryota</taxon>
        <taxon>Metazoa</taxon>
        <taxon>Ecdysozoa</taxon>
        <taxon>Nematoda</taxon>
        <taxon>Enoplea</taxon>
        <taxon>Dorylaimia</taxon>
        <taxon>Trichinellida</taxon>
        <taxon>Trichinellidae</taxon>
        <taxon>Trichinella</taxon>
    </lineage>
</organism>
<dbReference type="Gene3D" id="1.10.10.60">
    <property type="entry name" value="Homeodomain-like"/>
    <property type="match status" value="1"/>
</dbReference>
<dbReference type="GO" id="GO:0008270">
    <property type="term" value="F:zinc ion binding"/>
    <property type="evidence" value="ECO:0007669"/>
    <property type="project" value="InterPro"/>
</dbReference>
<dbReference type="EMBL" id="JYDO01000067">
    <property type="protein sequence ID" value="KRZ73177.1"/>
    <property type="molecule type" value="Genomic_DNA"/>
</dbReference>
<evidence type="ECO:0000256" key="2">
    <source>
        <dbReference type="ARBA" id="ARBA00005988"/>
    </source>
</evidence>
<dbReference type="GO" id="GO:0005615">
    <property type="term" value="C:extracellular space"/>
    <property type="evidence" value="ECO:0007669"/>
    <property type="project" value="TreeGrafter"/>
</dbReference>
<evidence type="ECO:0000313" key="14">
    <source>
        <dbReference type="EMBL" id="KRZ73177.1"/>
    </source>
</evidence>
<dbReference type="FunFam" id="3.40.630.10:FF:000056">
    <property type="entry name" value="Zinc carboxypeptidase"/>
    <property type="match status" value="1"/>
</dbReference>
<dbReference type="Proteomes" id="UP000054843">
    <property type="component" value="Unassembled WGS sequence"/>
</dbReference>
<reference evidence="14 15" key="1">
    <citation type="submission" date="2015-01" db="EMBL/GenBank/DDBJ databases">
        <title>Evolution of Trichinella species and genotypes.</title>
        <authorList>
            <person name="Korhonen P.K."/>
            <person name="Edoardo P."/>
            <person name="Giuseppe L.R."/>
            <person name="Gasser R.B."/>
        </authorList>
    </citation>
    <scope>NUCLEOTIDE SEQUENCE [LARGE SCALE GENOMIC DNA]</scope>
    <source>
        <strain evidence="14">ISS1980</strain>
    </source>
</reference>
<dbReference type="SUPFAM" id="SSF54897">
    <property type="entry name" value="Protease propeptides/inhibitors"/>
    <property type="match status" value="1"/>
</dbReference>
<comment type="similarity">
    <text evidence="2 11">Belongs to the peptidase M14 family.</text>
</comment>
<dbReference type="Gene3D" id="3.40.630.10">
    <property type="entry name" value="Zn peptidases"/>
    <property type="match status" value="1"/>
</dbReference>
<protein>
    <submittedName>
        <fullName evidence="14">Carboxypeptidase B</fullName>
    </submittedName>
</protein>
<dbReference type="PROSITE" id="PS52035">
    <property type="entry name" value="PEPTIDASE_M14"/>
    <property type="match status" value="1"/>
</dbReference>
<evidence type="ECO:0000313" key="15">
    <source>
        <dbReference type="Proteomes" id="UP000054843"/>
    </source>
</evidence>
<dbReference type="CDD" id="cd03860">
    <property type="entry name" value="M14_CP_A-B_like"/>
    <property type="match status" value="1"/>
</dbReference>
<evidence type="ECO:0000256" key="1">
    <source>
        <dbReference type="ARBA" id="ARBA00001947"/>
    </source>
</evidence>